<feature type="compositionally biased region" description="Low complexity" evidence="1">
    <location>
        <begin position="32"/>
        <end position="49"/>
    </location>
</feature>
<evidence type="ECO:0000313" key="2">
    <source>
        <dbReference type="EMBL" id="CAK0791002.1"/>
    </source>
</evidence>
<reference evidence="2" key="1">
    <citation type="submission" date="2023-10" db="EMBL/GenBank/DDBJ databases">
        <authorList>
            <person name="Chen Y."/>
            <person name="Shah S."/>
            <person name="Dougan E. K."/>
            <person name="Thang M."/>
            <person name="Chan C."/>
        </authorList>
    </citation>
    <scope>NUCLEOTIDE SEQUENCE [LARGE SCALE GENOMIC DNA]</scope>
</reference>
<comment type="caution">
    <text evidence="2">The sequence shown here is derived from an EMBL/GenBank/DDBJ whole genome shotgun (WGS) entry which is preliminary data.</text>
</comment>
<gene>
    <name evidence="2" type="ORF">PCOR1329_LOCUS2072</name>
</gene>
<accession>A0ABN9PDP4</accession>
<protein>
    <submittedName>
        <fullName evidence="2">Uncharacterized protein</fullName>
    </submittedName>
</protein>
<dbReference type="Proteomes" id="UP001189429">
    <property type="component" value="Unassembled WGS sequence"/>
</dbReference>
<feature type="region of interest" description="Disordered" evidence="1">
    <location>
        <begin position="28"/>
        <end position="84"/>
    </location>
</feature>
<keyword evidence="3" id="KW-1185">Reference proteome</keyword>
<proteinExistence type="predicted"/>
<name>A0ABN9PDP4_9DINO</name>
<feature type="compositionally biased region" description="Basic and acidic residues" evidence="1">
    <location>
        <begin position="61"/>
        <end position="84"/>
    </location>
</feature>
<evidence type="ECO:0000256" key="1">
    <source>
        <dbReference type="SAM" id="MobiDB-lite"/>
    </source>
</evidence>
<sequence length="107" mass="12115">MAGLVLPLATVHVGMHVRLELELEQAMRTALPTPQRRQFPQRPRAQRGPSSRRSRKLALADWRRRGAARDRLPAGRRTDSEFSRTEVADSARVYTSATMPSEPRVGR</sequence>
<evidence type="ECO:0000313" key="3">
    <source>
        <dbReference type="Proteomes" id="UP001189429"/>
    </source>
</evidence>
<dbReference type="EMBL" id="CAUYUJ010000514">
    <property type="protein sequence ID" value="CAK0791002.1"/>
    <property type="molecule type" value="Genomic_DNA"/>
</dbReference>
<organism evidence="2 3">
    <name type="scientific">Prorocentrum cordatum</name>
    <dbReference type="NCBI Taxonomy" id="2364126"/>
    <lineage>
        <taxon>Eukaryota</taxon>
        <taxon>Sar</taxon>
        <taxon>Alveolata</taxon>
        <taxon>Dinophyceae</taxon>
        <taxon>Prorocentrales</taxon>
        <taxon>Prorocentraceae</taxon>
        <taxon>Prorocentrum</taxon>
    </lineage>
</organism>